<accession>A0A1D8S4U7</accession>
<protein>
    <recommendedName>
        <fullName evidence="5">DUF2797 domain-containing protein</fullName>
    </recommendedName>
</protein>
<name>A0A1D8S4U7_9EURY</name>
<dbReference type="STRING" id="1873524.HSR6_1225"/>
<accession>A0A1J1ADL7</accession>
<dbReference type="AlphaFoldDB" id="A0A1D8S4U7"/>
<evidence type="ECO:0008006" key="5">
    <source>
        <dbReference type="Google" id="ProtNLM"/>
    </source>
</evidence>
<evidence type="ECO:0000313" key="3">
    <source>
        <dbReference type="Proteomes" id="UP000185608"/>
    </source>
</evidence>
<dbReference type="KEGG" id="hhsr:HSR6_1225"/>
<reference evidence="1 3" key="1">
    <citation type="submission" date="2016-06" db="EMBL/GenBank/DDBJ databases">
        <title>Discovery of anaerobic lithoheterotrophic haloarchaeon capable of sulfur respiration by hydrogen and formate.</title>
        <authorList>
            <person name="Sorokin D.Y."/>
            <person name="Kublanov I.V."/>
            <person name="Roman P."/>
            <person name="Sinninghe Damste J.S."/>
            <person name="Golyshin P.N."/>
            <person name="Rojo D."/>
            <person name="Ciordia S."/>
            <person name="Mena Md.C."/>
            <person name="Ferrer M."/>
            <person name="Smedile F."/>
            <person name="Messina E."/>
            <person name="La Cono V."/>
            <person name="Yakimov M.M."/>
        </authorList>
    </citation>
    <scope>NUCLEOTIDE SEQUENCE [LARGE SCALE GENOMIC DNA]</scope>
    <source>
        <strain evidence="1 3">HTSR1</strain>
    </source>
</reference>
<dbReference type="EMBL" id="CP016804">
    <property type="protein sequence ID" value="APE95673.1"/>
    <property type="molecule type" value="Genomic_DNA"/>
</dbReference>
<organism evidence="1 3">
    <name type="scientific">Halodesulfurarchaeum formicicum</name>
    <dbReference type="NCBI Taxonomy" id="1873524"/>
    <lineage>
        <taxon>Archaea</taxon>
        <taxon>Methanobacteriati</taxon>
        <taxon>Methanobacteriota</taxon>
        <taxon>Stenosarchaea group</taxon>
        <taxon>Halobacteria</taxon>
        <taxon>Halobacteriales</taxon>
        <taxon>Halobacteriaceae</taxon>
        <taxon>Halodesulfurarchaeum</taxon>
    </lineage>
</organism>
<dbReference type="Proteomes" id="UP000186165">
    <property type="component" value="Chromosome"/>
</dbReference>
<sequence length="251" mass="27329">MGYEPGTPTAPAALELATDGTVSTLELTRGQTLDYGLGERHCAGSTDGTDHHACARPTAPYCDIHSTTWACATCRGNCAMPLETCHEEHVVYLAAFEPATFKVGVTRSWRFKRRLAEQGARRGVQIKTVENGRIARQIEADLATEVPDRIPVERKIDGLAQTLDHAAWESVIESHTIEEAVEFDWGLDLSTRPITATMAAGTVRGTRGRVLVLERGESTYAVDLRDLVGFELQDGAAESERQASLGAFDRS</sequence>
<dbReference type="Pfam" id="PF10977">
    <property type="entry name" value="DUF2797"/>
    <property type="match status" value="1"/>
</dbReference>
<dbReference type="EMBL" id="CP016070">
    <property type="protein sequence ID" value="AOW80370.1"/>
    <property type="molecule type" value="Genomic_DNA"/>
</dbReference>
<reference evidence="2" key="3">
    <citation type="journal article" date="2017" name="ISME J.">
        <title>Discovery of anaerobic lithoheterotrophic haloarchaea, ubiquitous in hypersaline habitats.</title>
        <authorList>
            <person name="Sorokin D.Y."/>
            <person name="Messina E."/>
            <person name="Smedile F."/>
            <person name="Roman P."/>
            <person name="Damste J.S.S."/>
            <person name="Ciordia S."/>
            <person name="Mena M.C."/>
            <person name="Ferrer M."/>
            <person name="Golyshin P.N."/>
            <person name="Kublanov I.V."/>
            <person name="Samarov N.I."/>
            <person name="Toshchakov S.V."/>
            <person name="La Cono V."/>
            <person name="Yakimov M.M."/>
        </authorList>
    </citation>
    <scope>NUCLEOTIDE SEQUENCE</scope>
    <source>
        <strain evidence="2">HSR6</strain>
    </source>
</reference>
<keyword evidence="4" id="KW-1185">Reference proteome</keyword>
<reference evidence="4" key="2">
    <citation type="submission" date="2016-08" db="EMBL/GenBank/DDBJ databases">
        <title>Discovery of first anaerobic lithoheterotrophic haloarchae widely represented in hypersaline habitats.</title>
        <authorList>
            <person name="Sorokin D.Y."/>
            <person name="Kublanov I.V."/>
            <person name="Roman P."/>
            <person name="Sinninghe Damste J.S."/>
            <person name="Golyshin P.N."/>
            <person name="Rojo D."/>
            <person name="Ciordia S."/>
            <person name="Mena Md.C."/>
            <person name="Ferrer M."/>
            <person name="Smedile F."/>
            <person name="Messina E."/>
            <person name="La Cono V."/>
            <person name="Yakimov M.M."/>
        </authorList>
    </citation>
    <scope>NUCLEOTIDE SEQUENCE [LARGE SCALE GENOMIC DNA]</scope>
    <source>
        <strain evidence="4">HSR6</strain>
    </source>
</reference>
<evidence type="ECO:0000313" key="2">
    <source>
        <dbReference type="EMBL" id="APE95673.1"/>
    </source>
</evidence>
<evidence type="ECO:0000313" key="4">
    <source>
        <dbReference type="Proteomes" id="UP000186165"/>
    </source>
</evidence>
<evidence type="ECO:0000313" key="1">
    <source>
        <dbReference type="EMBL" id="AOW80370.1"/>
    </source>
</evidence>
<dbReference type="KEGG" id="halh:HTSR_1190"/>
<dbReference type="Proteomes" id="UP000185608">
    <property type="component" value="Chromosome"/>
</dbReference>
<proteinExistence type="predicted"/>
<dbReference type="PATRIC" id="fig|1855411.3.peg.1190"/>
<dbReference type="InterPro" id="IPR021246">
    <property type="entry name" value="DUF2797"/>
</dbReference>
<gene>
    <name evidence="2" type="ORF">HSR6_1225</name>
    <name evidence="1" type="ORF">HTSR_1190</name>
</gene>